<sequence length="119" mass="12670">MLIALSLMMTVAAADPARANPILEDGLSRLAGTLGAVHYLRTLCRPSEGQQWRNKMLDILSSNDIDQASRNALIGAFNAGYSRQQSAHSRCTAAAANLGNTYARQGAQQARQLAGRLGS</sequence>
<dbReference type="InterPro" id="IPR012645">
    <property type="entry name" value="CHP02301"/>
</dbReference>
<dbReference type="KEGG" id="pect:BN1012_Phect2298"/>
<gene>
    <name evidence="1" type="ORF">BN1012_Phect2298</name>
</gene>
<evidence type="ECO:0008006" key="3">
    <source>
        <dbReference type="Google" id="ProtNLM"/>
    </source>
</evidence>
<dbReference type="EMBL" id="HG966617">
    <property type="protein sequence ID" value="CDO60511.1"/>
    <property type="molecule type" value="Genomic_DNA"/>
</dbReference>
<proteinExistence type="predicted"/>
<name>X5MNW7_9HYPH</name>
<dbReference type="Pfam" id="PF09539">
    <property type="entry name" value="DUF2385"/>
    <property type="match status" value="1"/>
</dbReference>
<keyword evidence="2" id="KW-1185">Reference proteome</keyword>
<evidence type="ECO:0000313" key="1">
    <source>
        <dbReference type="EMBL" id="CDO60511.1"/>
    </source>
</evidence>
<organism evidence="1 2">
    <name type="scientific">Candidatus Phaeomarinibacter ectocarpi</name>
    <dbReference type="NCBI Taxonomy" id="1458461"/>
    <lineage>
        <taxon>Bacteria</taxon>
        <taxon>Pseudomonadati</taxon>
        <taxon>Pseudomonadota</taxon>
        <taxon>Alphaproteobacteria</taxon>
        <taxon>Hyphomicrobiales</taxon>
        <taxon>Parvibaculaceae</taxon>
        <taxon>Candidatus Phaeomarinibacter</taxon>
    </lineage>
</organism>
<dbReference type="Proteomes" id="UP000032160">
    <property type="component" value="Chromosome I"/>
</dbReference>
<reference evidence="1 2" key="1">
    <citation type="journal article" date="2014" name="Front. Genet.">
        <title>Genome and metabolic network of "Candidatus Phaeomarinobacter ectocarpi" Ec32, a new candidate genus of Alphaproteobacteria frequently associated with brown algae.</title>
        <authorList>
            <person name="Dittami S.M."/>
            <person name="Barbeyron T."/>
            <person name="Boyen C."/>
            <person name="Cambefort J."/>
            <person name="Collet G."/>
            <person name="Delage L."/>
            <person name="Gobet A."/>
            <person name="Groisillier A."/>
            <person name="Leblanc C."/>
            <person name="Michel G."/>
            <person name="Scornet D."/>
            <person name="Siegel A."/>
            <person name="Tapia J.E."/>
            <person name="Tonon T."/>
        </authorList>
    </citation>
    <scope>NUCLEOTIDE SEQUENCE [LARGE SCALE GENOMIC DNA]</scope>
    <source>
        <strain evidence="1 2">Ec32</strain>
    </source>
</reference>
<dbReference type="NCBIfam" id="TIGR02301">
    <property type="entry name" value="TIGR02301 family protein"/>
    <property type="match status" value="1"/>
</dbReference>
<dbReference type="AlphaFoldDB" id="X5MNW7"/>
<evidence type="ECO:0000313" key="2">
    <source>
        <dbReference type="Proteomes" id="UP000032160"/>
    </source>
</evidence>
<protein>
    <recommendedName>
        <fullName evidence="3">TIGR02301 family protein</fullName>
    </recommendedName>
</protein>
<dbReference type="STRING" id="1458461.BN1012_Phect2298"/>
<dbReference type="HOGENOM" id="CLU_118542_0_0_5"/>
<accession>X5MNW7</accession>